<keyword evidence="2" id="KW-0472">Membrane</keyword>
<feature type="transmembrane region" description="Helical" evidence="2">
    <location>
        <begin position="394"/>
        <end position="413"/>
    </location>
</feature>
<feature type="transmembrane region" description="Helical" evidence="2">
    <location>
        <begin position="363"/>
        <end position="382"/>
    </location>
</feature>
<feature type="region of interest" description="Disordered" evidence="1">
    <location>
        <begin position="1"/>
        <end position="21"/>
    </location>
</feature>
<dbReference type="AlphaFoldDB" id="A0A835BLN0"/>
<name>A0A835BLN0_9POAL</name>
<feature type="region of interest" description="Disordered" evidence="1">
    <location>
        <begin position="223"/>
        <end position="267"/>
    </location>
</feature>
<evidence type="ECO:0000313" key="3">
    <source>
        <dbReference type="EMBL" id="KAF8695257.1"/>
    </source>
</evidence>
<dbReference type="EMBL" id="JACEFO010001897">
    <property type="protein sequence ID" value="KAF8695257.1"/>
    <property type="molecule type" value="Genomic_DNA"/>
</dbReference>
<organism evidence="3 4">
    <name type="scientific">Digitaria exilis</name>
    <dbReference type="NCBI Taxonomy" id="1010633"/>
    <lineage>
        <taxon>Eukaryota</taxon>
        <taxon>Viridiplantae</taxon>
        <taxon>Streptophyta</taxon>
        <taxon>Embryophyta</taxon>
        <taxon>Tracheophyta</taxon>
        <taxon>Spermatophyta</taxon>
        <taxon>Magnoliopsida</taxon>
        <taxon>Liliopsida</taxon>
        <taxon>Poales</taxon>
        <taxon>Poaceae</taxon>
        <taxon>PACMAD clade</taxon>
        <taxon>Panicoideae</taxon>
        <taxon>Panicodae</taxon>
        <taxon>Paniceae</taxon>
        <taxon>Anthephorinae</taxon>
        <taxon>Digitaria</taxon>
    </lineage>
</organism>
<keyword evidence="2" id="KW-1133">Transmembrane helix</keyword>
<evidence type="ECO:0000256" key="2">
    <source>
        <dbReference type="SAM" id="Phobius"/>
    </source>
</evidence>
<keyword evidence="2" id="KW-0812">Transmembrane</keyword>
<proteinExistence type="predicted"/>
<sequence>MCLSGSDDGEKEAPSDPKLPPLMVEVTGDLLPLPVGTLEVLPTCPRMSGYASPAWPWCCNIYVSIGGEEVGSKLLPFEVEVEGVDQDINKREIRRHVRSRAMEDVKQWRLELRIPMRLNWPHESRDIHVERIDYDPYTAVIGRARAQLLNALVNRDDDEQAEVEDKKKRRRNAMMEKLDTKLEGMVEFGKTLPLLPQSVVHGTVDVRMCLRCLSLGVAVGAPPLQPARGTMTSDPLRTEKTRGDDRLSDDGETEATSDPKLQPPMVGVTGDLLPPPVGTLEVLLTCSRMSGYAGPAWPWFYAIYMSIGSEEVGSKLLLFEVEVEGVDEDISKREIRRHVMPRQLPSRILFLSDHQLHMKTTTLIFPPCILYYLSMMLLLQPGSQPNWFWTSPCLPLLLLPLCAWHNALLFMLVEYFIEVPRTKPRKPRIQRCCLLHFLLSDHFLFLLHLHLHIILPLPLQFNLHRTLHAHGLHGVHRDFLGLSPLLQTPPSSYPFLSTMKYSSSRMVHHYQPIIKRPPLLRRLQKDPCTPPPSLPPRIGHQILPGVASIAFARTGFSYRTFPTACGSGDELFSTYAFPIRNPFFSFIPATFSITHEPITWAKRPTTDTETPGDLGYG</sequence>
<keyword evidence="4" id="KW-1185">Reference proteome</keyword>
<accession>A0A835BLN0</accession>
<dbReference type="OrthoDB" id="662346at2759"/>
<feature type="compositionally biased region" description="Basic and acidic residues" evidence="1">
    <location>
        <begin position="236"/>
        <end position="249"/>
    </location>
</feature>
<evidence type="ECO:0000313" key="4">
    <source>
        <dbReference type="Proteomes" id="UP000636709"/>
    </source>
</evidence>
<gene>
    <name evidence="3" type="ORF">HU200_037474</name>
</gene>
<comment type="caution">
    <text evidence="3">The sequence shown here is derived from an EMBL/GenBank/DDBJ whole genome shotgun (WGS) entry which is preliminary data.</text>
</comment>
<reference evidence="3" key="1">
    <citation type="submission" date="2020-07" db="EMBL/GenBank/DDBJ databases">
        <title>Genome sequence and genetic diversity analysis of an under-domesticated orphan crop, white fonio (Digitaria exilis).</title>
        <authorList>
            <person name="Bennetzen J.L."/>
            <person name="Chen S."/>
            <person name="Ma X."/>
            <person name="Wang X."/>
            <person name="Yssel A.E.J."/>
            <person name="Chaluvadi S.R."/>
            <person name="Johnson M."/>
            <person name="Gangashetty P."/>
            <person name="Hamidou F."/>
            <person name="Sanogo M.D."/>
            <person name="Zwaenepoel A."/>
            <person name="Wallace J."/>
            <person name="Van De Peer Y."/>
            <person name="Van Deynze A."/>
        </authorList>
    </citation>
    <scope>NUCLEOTIDE SEQUENCE</scope>
    <source>
        <tissue evidence="3">Leaves</tissue>
    </source>
</reference>
<feature type="transmembrane region" description="Helical" evidence="2">
    <location>
        <begin position="434"/>
        <end position="455"/>
    </location>
</feature>
<dbReference type="Proteomes" id="UP000636709">
    <property type="component" value="Unassembled WGS sequence"/>
</dbReference>
<protein>
    <submittedName>
        <fullName evidence="3">Uncharacterized protein</fullName>
    </submittedName>
</protein>
<evidence type="ECO:0000256" key="1">
    <source>
        <dbReference type="SAM" id="MobiDB-lite"/>
    </source>
</evidence>